<feature type="region of interest" description="Disordered" evidence="1">
    <location>
        <begin position="49"/>
        <end position="82"/>
    </location>
</feature>
<name>W1NP29_AMBTC</name>
<proteinExistence type="predicted"/>
<evidence type="ECO:0000313" key="3">
    <source>
        <dbReference type="Proteomes" id="UP000017836"/>
    </source>
</evidence>
<accession>W1NP29</accession>
<evidence type="ECO:0000256" key="1">
    <source>
        <dbReference type="SAM" id="MobiDB-lite"/>
    </source>
</evidence>
<dbReference type="HOGENOM" id="CLU_1930387_0_0_1"/>
<dbReference type="EMBL" id="KI395590">
    <property type="protein sequence ID" value="ERM98041.1"/>
    <property type="molecule type" value="Genomic_DNA"/>
</dbReference>
<sequence length="131" mass="14541">MGRDESHTESAKKATKKDTLTNNQLKNKRIPVPCVQISFGKPFRQLSMSLKGNKNEKHSAERGGKKRKAKVEEGGGEEREIEQLQSRHVTIEPLAKASAAPLLSRLMSRNHRASSESISCSITLPTHVEKP</sequence>
<feature type="compositionally biased region" description="Basic and acidic residues" evidence="1">
    <location>
        <begin position="1"/>
        <end position="19"/>
    </location>
</feature>
<evidence type="ECO:0000313" key="2">
    <source>
        <dbReference type="EMBL" id="ERM98041.1"/>
    </source>
</evidence>
<reference evidence="3" key="1">
    <citation type="journal article" date="2013" name="Science">
        <title>The Amborella genome and the evolution of flowering plants.</title>
        <authorList>
            <consortium name="Amborella Genome Project"/>
        </authorList>
    </citation>
    <scope>NUCLEOTIDE SEQUENCE [LARGE SCALE GENOMIC DNA]</scope>
</reference>
<feature type="compositionally biased region" description="Basic and acidic residues" evidence="1">
    <location>
        <begin position="53"/>
        <end position="63"/>
    </location>
</feature>
<organism evidence="2 3">
    <name type="scientific">Amborella trichopoda</name>
    <dbReference type="NCBI Taxonomy" id="13333"/>
    <lineage>
        <taxon>Eukaryota</taxon>
        <taxon>Viridiplantae</taxon>
        <taxon>Streptophyta</taxon>
        <taxon>Embryophyta</taxon>
        <taxon>Tracheophyta</taxon>
        <taxon>Spermatophyta</taxon>
        <taxon>Magnoliopsida</taxon>
        <taxon>Amborellales</taxon>
        <taxon>Amborellaceae</taxon>
        <taxon>Amborella</taxon>
    </lineage>
</organism>
<dbReference type="Gramene" id="ERM98041">
    <property type="protein sequence ID" value="ERM98041"/>
    <property type="gene ID" value="AMTR_s00120p00092290"/>
</dbReference>
<gene>
    <name evidence="2" type="ORF">AMTR_s00120p00092290</name>
</gene>
<dbReference type="Proteomes" id="UP000017836">
    <property type="component" value="Unassembled WGS sequence"/>
</dbReference>
<feature type="region of interest" description="Disordered" evidence="1">
    <location>
        <begin position="1"/>
        <end position="27"/>
    </location>
</feature>
<protein>
    <submittedName>
        <fullName evidence="2">Uncharacterized protein</fullName>
    </submittedName>
</protein>
<dbReference type="AlphaFoldDB" id="W1NP29"/>
<feature type="compositionally biased region" description="Basic and acidic residues" evidence="1">
    <location>
        <begin position="70"/>
        <end position="82"/>
    </location>
</feature>
<keyword evidence="3" id="KW-1185">Reference proteome</keyword>